<dbReference type="PANTHER" id="PTHR43017:SF1">
    <property type="entry name" value="ACETYLTRANSFERASE YJL218W-RELATED"/>
    <property type="match status" value="1"/>
</dbReference>
<comment type="caution">
    <text evidence="7">The sequence shown here is derived from an EMBL/GenBank/DDBJ whole genome shotgun (WGS) entry which is preliminary data.</text>
</comment>
<dbReference type="InterPro" id="IPR024688">
    <property type="entry name" value="Mac_dom"/>
</dbReference>
<keyword evidence="2 5" id="KW-0808">Transferase</keyword>
<dbReference type="Proteomes" id="UP000717624">
    <property type="component" value="Unassembled WGS sequence"/>
</dbReference>
<reference evidence="7" key="1">
    <citation type="submission" date="2021-01" db="EMBL/GenBank/DDBJ databases">
        <title>Genomic Encyclopedia of Type Strains, Phase IV (KMG-IV): sequencing the most valuable type-strain genomes for metagenomic binning, comparative biology and taxonomic classification.</title>
        <authorList>
            <person name="Goeker M."/>
        </authorList>
    </citation>
    <scope>NUCLEOTIDE SEQUENCE</scope>
    <source>
        <strain evidence="7">DSM 25523</strain>
    </source>
</reference>
<keyword evidence="4 5" id="KW-0012">Acyltransferase</keyword>
<protein>
    <recommendedName>
        <fullName evidence="5">Acetyltransferase</fullName>
        <ecNumber evidence="5">2.3.1.-</ecNumber>
    </recommendedName>
</protein>
<accession>A0A938Y372</accession>
<evidence type="ECO:0000256" key="4">
    <source>
        <dbReference type="ARBA" id="ARBA00023315"/>
    </source>
</evidence>
<feature type="domain" description="Maltose/galactoside acetyltransferase" evidence="6">
    <location>
        <begin position="5"/>
        <end position="59"/>
    </location>
</feature>
<dbReference type="AlphaFoldDB" id="A0A938Y372"/>
<dbReference type="Pfam" id="PF12464">
    <property type="entry name" value="Mac"/>
    <property type="match status" value="1"/>
</dbReference>
<evidence type="ECO:0000313" key="8">
    <source>
        <dbReference type="Proteomes" id="UP000717624"/>
    </source>
</evidence>
<comment type="similarity">
    <text evidence="1 5">Belongs to the transferase hexapeptide repeat family.</text>
</comment>
<dbReference type="InterPro" id="IPR011004">
    <property type="entry name" value="Trimer_LpxA-like_sf"/>
</dbReference>
<dbReference type="InterPro" id="IPR039369">
    <property type="entry name" value="LacA-like"/>
</dbReference>
<name>A0A938Y372_9BACL</name>
<keyword evidence="8" id="KW-1185">Reference proteome</keyword>
<gene>
    <name evidence="7" type="ORF">JOD01_001999</name>
</gene>
<dbReference type="RefSeq" id="WP_204518139.1">
    <property type="nucleotide sequence ID" value="NZ_BAABIN010000020.1"/>
</dbReference>
<dbReference type="EMBL" id="JAFBEB010000005">
    <property type="protein sequence ID" value="MBM7590395.1"/>
    <property type="molecule type" value="Genomic_DNA"/>
</dbReference>
<dbReference type="Pfam" id="PF14602">
    <property type="entry name" value="Hexapep_2"/>
    <property type="match status" value="1"/>
</dbReference>
<dbReference type="InterPro" id="IPR001451">
    <property type="entry name" value="Hexapep"/>
</dbReference>
<dbReference type="PANTHER" id="PTHR43017">
    <property type="entry name" value="GALACTOSIDE O-ACETYLTRANSFERASE"/>
    <property type="match status" value="1"/>
</dbReference>
<dbReference type="SMART" id="SM01266">
    <property type="entry name" value="Mac"/>
    <property type="match status" value="1"/>
</dbReference>
<evidence type="ECO:0000256" key="2">
    <source>
        <dbReference type="ARBA" id="ARBA00022679"/>
    </source>
</evidence>
<dbReference type="FunFam" id="2.160.10.10:FF:000008">
    <property type="entry name" value="Maltose O-acetyltransferase"/>
    <property type="match status" value="1"/>
</dbReference>
<dbReference type="EC" id="2.3.1.-" evidence="5"/>
<proteinExistence type="inferred from homology"/>
<dbReference type="GO" id="GO:0008870">
    <property type="term" value="F:galactoside O-acetyltransferase activity"/>
    <property type="evidence" value="ECO:0007669"/>
    <property type="project" value="TreeGrafter"/>
</dbReference>
<organism evidence="7 8">
    <name type="scientific">Brevibacillus fulvus</name>
    <dbReference type="NCBI Taxonomy" id="1125967"/>
    <lineage>
        <taxon>Bacteria</taxon>
        <taxon>Bacillati</taxon>
        <taxon>Bacillota</taxon>
        <taxon>Bacilli</taxon>
        <taxon>Bacillales</taxon>
        <taxon>Paenibacillaceae</taxon>
        <taxon>Brevibacillus</taxon>
    </lineage>
</organism>
<dbReference type="Gene3D" id="2.160.10.10">
    <property type="entry name" value="Hexapeptide repeat proteins"/>
    <property type="match status" value="1"/>
</dbReference>
<keyword evidence="3" id="KW-0677">Repeat</keyword>
<evidence type="ECO:0000313" key="7">
    <source>
        <dbReference type="EMBL" id="MBM7590395.1"/>
    </source>
</evidence>
<dbReference type="CDD" id="cd03357">
    <property type="entry name" value="LbH_MAT_GAT"/>
    <property type="match status" value="1"/>
</dbReference>
<evidence type="ECO:0000259" key="6">
    <source>
        <dbReference type="SMART" id="SM01266"/>
    </source>
</evidence>
<evidence type="ECO:0000256" key="3">
    <source>
        <dbReference type="ARBA" id="ARBA00022737"/>
    </source>
</evidence>
<sequence length="214" mass="23619">MRTEKEKMLAGEMYDPRDPQLGRDRVQVRLQLKIYNESLETEFHKRTTILKAILGSTGERIVIQPNIRFDYGYNIHVGENFFANFDCVILDVCKVTIGDNCMLGPGVHIYTATHPLNPYERNTGLQYGKPVTIGNNVWIGGGSIINPGVTIGNNVVVASGSVSSKKSNYNRLSVTLIQGPSFCGMASYVCKPILVAARALSPVPTVLIAQWLFN</sequence>
<evidence type="ECO:0000256" key="1">
    <source>
        <dbReference type="ARBA" id="ARBA00007274"/>
    </source>
</evidence>
<dbReference type="Pfam" id="PF00132">
    <property type="entry name" value="Hexapep"/>
    <property type="match status" value="1"/>
</dbReference>
<evidence type="ECO:0000256" key="5">
    <source>
        <dbReference type="RuleBase" id="RU367021"/>
    </source>
</evidence>
<dbReference type="SUPFAM" id="SSF51161">
    <property type="entry name" value="Trimeric LpxA-like enzymes"/>
    <property type="match status" value="1"/>
</dbReference>